<keyword evidence="9 13" id="KW-0067">ATP-binding</keyword>
<dbReference type="GO" id="GO:0004672">
    <property type="term" value="F:protein kinase activity"/>
    <property type="evidence" value="ECO:0007669"/>
    <property type="project" value="InterPro"/>
</dbReference>
<comment type="subcellular location">
    <subcellularLocation>
        <location evidence="1">Membrane</location>
        <topology evidence="1">Single-pass membrane protein</topology>
    </subcellularLocation>
</comment>
<dbReference type="InterPro" id="IPR011009">
    <property type="entry name" value="Kinase-like_dom_sf"/>
</dbReference>
<feature type="compositionally biased region" description="Polar residues" evidence="14">
    <location>
        <begin position="458"/>
        <end position="470"/>
    </location>
</feature>
<evidence type="ECO:0000256" key="8">
    <source>
        <dbReference type="ARBA" id="ARBA00022777"/>
    </source>
</evidence>
<evidence type="ECO:0000256" key="10">
    <source>
        <dbReference type="ARBA" id="ARBA00022989"/>
    </source>
</evidence>
<evidence type="ECO:0000256" key="11">
    <source>
        <dbReference type="ARBA" id="ARBA00023136"/>
    </source>
</evidence>
<organism evidence="18 19">
    <name type="scientific">Arabidopsis thaliana</name>
    <name type="common">Mouse-ear cress</name>
    <dbReference type="NCBI Taxonomy" id="3702"/>
    <lineage>
        <taxon>Eukaryota</taxon>
        <taxon>Viridiplantae</taxon>
        <taxon>Streptophyta</taxon>
        <taxon>Embryophyta</taxon>
        <taxon>Tracheophyta</taxon>
        <taxon>Spermatophyta</taxon>
        <taxon>Magnoliopsida</taxon>
        <taxon>eudicotyledons</taxon>
        <taxon>Gunneridae</taxon>
        <taxon>Pentapetalae</taxon>
        <taxon>rosids</taxon>
        <taxon>malvids</taxon>
        <taxon>Brassicales</taxon>
        <taxon>Brassicaceae</taxon>
        <taxon>Camelineae</taxon>
        <taxon>Arabidopsis</taxon>
    </lineage>
</organism>
<dbReference type="SUPFAM" id="SSF52058">
    <property type="entry name" value="L domain-like"/>
    <property type="match status" value="2"/>
</dbReference>
<reference evidence="18 19" key="1">
    <citation type="submission" date="2020-09" db="EMBL/GenBank/DDBJ databases">
        <authorList>
            <person name="Ashkenazy H."/>
        </authorList>
    </citation>
    <scope>NUCLEOTIDE SEQUENCE [LARGE SCALE GENOMIC DNA]</scope>
    <source>
        <strain evidence="19">cv. Cdm-0</strain>
    </source>
</reference>
<keyword evidence="5 16" id="KW-0732">Signal</keyword>
<keyword evidence="7 13" id="KW-0547">Nucleotide-binding</keyword>
<dbReference type="FunFam" id="3.80.10.10:FF:000129">
    <property type="entry name" value="Leucine-rich repeat receptor-like kinase"/>
    <property type="match status" value="2"/>
</dbReference>
<protein>
    <submittedName>
        <fullName evidence="18">(thale cress) hypothetical protein</fullName>
    </submittedName>
</protein>
<feature type="chain" id="PRO_5028997064" evidence="16">
    <location>
        <begin position="20"/>
        <end position="1232"/>
    </location>
</feature>
<evidence type="ECO:0000256" key="15">
    <source>
        <dbReference type="SAM" id="Phobius"/>
    </source>
</evidence>
<keyword evidence="11 15" id="KW-0472">Membrane</keyword>
<keyword evidence="10 15" id="KW-1133">Transmembrane helix</keyword>
<keyword evidence="8" id="KW-0418">Kinase</keyword>
<feature type="domain" description="Protein kinase" evidence="17">
    <location>
        <begin position="413"/>
        <end position="787"/>
    </location>
</feature>
<feature type="domain" description="Protein kinase" evidence="17">
    <location>
        <begin position="1047"/>
        <end position="1232"/>
    </location>
</feature>
<dbReference type="PANTHER" id="PTHR45631:SF33">
    <property type="entry name" value="PROTEIN KINASE DOMAIN-CONTAINING PROTEIN"/>
    <property type="match status" value="1"/>
</dbReference>
<dbReference type="InterPro" id="IPR001611">
    <property type="entry name" value="Leu-rich_rpt"/>
</dbReference>
<accession>A0A7G2DX63</accession>
<evidence type="ECO:0000256" key="13">
    <source>
        <dbReference type="PROSITE-ProRule" id="PRU10141"/>
    </source>
</evidence>
<feature type="region of interest" description="Disordered" evidence="14">
    <location>
        <begin position="458"/>
        <end position="478"/>
    </location>
</feature>
<dbReference type="Gene3D" id="3.30.200.20">
    <property type="entry name" value="Phosphorylase Kinase, domain 1"/>
    <property type="match status" value="2"/>
</dbReference>
<keyword evidence="4 15" id="KW-0812">Transmembrane</keyword>
<dbReference type="AlphaFoldDB" id="A0A7G2DX63"/>
<evidence type="ECO:0000259" key="17">
    <source>
        <dbReference type="PROSITE" id="PS50011"/>
    </source>
</evidence>
<evidence type="ECO:0000256" key="12">
    <source>
        <dbReference type="ARBA" id="ARBA00023170"/>
    </source>
</evidence>
<dbReference type="EMBL" id="LR881466">
    <property type="protein sequence ID" value="CAD5315271.1"/>
    <property type="molecule type" value="Genomic_DNA"/>
</dbReference>
<evidence type="ECO:0000256" key="14">
    <source>
        <dbReference type="SAM" id="MobiDB-lite"/>
    </source>
</evidence>
<evidence type="ECO:0000256" key="7">
    <source>
        <dbReference type="ARBA" id="ARBA00022741"/>
    </source>
</evidence>
<gene>
    <name evidence="18" type="ORF">AT9943_LOCUS3651</name>
</gene>
<sequence length="1232" mass="137359">MRFLSFLIFVFAVLGLVQAQDQSGFISLDCGLVPKETTYVEKSTNITYRSDATYIDSGVPGKINEVYRTQFQQQIWVLRSFPEGQRNCYNFSLTAKRETTPFISSLELRPLNNNTYVTQSGSLIGVARLYFSPTPPFLRYDEDVHDRIWIPFLDNKTSLLSTELSVDTSNFYNVPQTVAKTAAVPLNATQPLKIDWSLDDITSQSYIYMHFAEIENLEANETREFNITYNGGENWFSYFRPPKFRITTVYNPAAVSSLDGNFNFTFSMTGNSTHPPLINGLEIYQVLELPQLDTYQDEVSAMMNIKTIYGLSKRSSWQGDPCAPELYRWEGLNCSYPNFAPPQIISFGTITSDISKLTHLRELDLSNNDLSGDIPFVFSDMKNLTLINLSGNKNLNRSVPETLQKRIDNKSLTLIRDETGKNSTNVVAIAASVASVFAVLVILAIVFVVIRKKQRTNEASGPRSVTTGTVKSDARSSSSSIITKERKFTYSEVLKMTKNFERVLGKGGFGTVYHGNLDDTQVAVKMLSHSSAQVESISLDSLKHSKPGTGKHSVNVLSWETRMQIAVEAAQGLEYLHNGCRPPMVHRDVKPTNILLNERSQAKLADFGLSRSFPVDGESHVMTVVAGTPAYVILESVQAQDQLGFISLDCGLVPKNATYTEKTTNITYKSDANYIDSGLVGRISAEYKAPLQQQTWTVRSFPEGERNCYNFNLTAKSRYLIRATFTYGNYDGLRQVPKFDIHIGPSKWTSVKLDGVGNGAVLEMIHVLTQDRLQICLVKTGKGIPFISSLELRPLNNNTYLTQSGSLIGFARVFFSATPTFIRYDEDIHDRVWVRQFGNGLKSISTDLLVDTSNPYDVPQAVAKTACVPSNASQPLIFDWTLDNITSQSYVYMHFAEIQTLKDNDIREFNITYNGGQNVYSYLRPEKFEISTLFGSKPLSSPDGNFSLSFTKTVSAMVNIKATYDLSKKVSWQGDPCAPKSYQWEGLNCSYPNSDQPRIISLNLAENKLTGTITPEISKLTQLIELDLSKNDLSGEIPEFFADMKLLKLINLSGNLGLNSTIPDSIQQRLDSKSLILIRKNGESNKGTNPSIITKERRITYPEVLKMTNNFERVLGKGGFGTVYHGNLEDTQVAVKMLSHSSAQGIGKRGGNVLTWENRMQIAVEAAQGLEYLHNGCTPPMVHRDVKTTNILLNERYGAKLADFGLSRSFPVDGESHVSTVVAGTPGYLDPE</sequence>
<dbReference type="Pfam" id="PF12819">
    <property type="entry name" value="Malectin_like"/>
    <property type="match status" value="2"/>
</dbReference>
<dbReference type="PROSITE" id="PS50011">
    <property type="entry name" value="PROTEIN_KINASE_DOM"/>
    <property type="match status" value="2"/>
</dbReference>
<evidence type="ECO:0000256" key="9">
    <source>
        <dbReference type="ARBA" id="ARBA00022840"/>
    </source>
</evidence>
<keyword evidence="2" id="KW-0433">Leucine-rich repeat</keyword>
<feature type="signal peptide" evidence="16">
    <location>
        <begin position="1"/>
        <end position="19"/>
    </location>
</feature>
<evidence type="ECO:0000256" key="1">
    <source>
        <dbReference type="ARBA" id="ARBA00004167"/>
    </source>
</evidence>
<evidence type="ECO:0000256" key="16">
    <source>
        <dbReference type="SAM" id="SignalP"/>
    </source>
</evidence>
<evidence type="ECO:0000256" key="2">
    <source>
        <dbReference type="ARBA" id="ARBA00022614"/>
    </source>
</evidence>
<dbReference type="InterPro" id="IPR008271">
    <property type="entry name" value="Ser/Thr_kinase_AS"/>
</dbReference>
<feature type="binding site" evidence="13">
    <location>
        <position position="1136"/>
    </location>
    <ligand>
        <name>ATP</name>
        <dbReference type="ChEBI" id="CHEBI:30616"/>
    </ligand>
</feature>
<proteinExistence type="predicted"/>
<evidence type="ECO:0000256" key="6">
    <source>
        <dbReference type="ARBA" id="ARBA00022737"/>
    </source>
</evidence>
<dbReference type="InterPro" id="IPR024788">
    <property type="entry name" value="Malectin-like_Carb-bd_dom"/>
</dbReference>
<keyword evidence="12" id="KW-0675">Receptor</keyword>
<dbReference type="Gene3D" id="3.80.10.10">
    <property type="entry name" value="Ribonuclease Inhibitor"/>
    <property type="match status" value="2"/>
</dbReference>
<evidence type="ECO:0000313" key="18">
    <source>
        <dbReference type="EMBL" id="CAD5315271.1"/>
    </source>
</evidence>
<dbReference type="Proteomes" id="UP000516314">
    <property type="component" value="Chromosome 1"/>
</dbReference>
<dbReference type="Gene3D" id="1.10.510.10">
    <property type="entry name" value="Transferase(Phosphotransferase) domain 1"/>
    <property type="match status" value="2"/>
</dbReference>
<dbReference type="SMART" id="SM00220">
    <property type="entry name" value="S_TKc"/>
    <property type="match status" value="1"/>
</dbReference>
<evidence type="ECO:0000256" key="3">
    <source>
        <dbReference type="ARBA" id="ARBA00022679"/>
    </source>
</evidence>
<dbReference type="SUPFAM" id="SSF56112">
    <property type="entry name" value="Protein kinase-like (PK-like)"/>
    <property type="match status" value="2"/>
</dbReference>
<evidence type="ECO:0000313" key="19">
    <source>
        <dbReference type="Proteomes" id="UP000516314"/>
    </source>
</evidence>
<dbReference type="InterPro" id="IPR032675">
    <property type="entry name" value="LRR_dom_sf"/>
</dbReference>
<dbReference type="PROSITE" id="PS00107">
    <property type="entry name" value="PROTEIN_KINASE_ATP"/>
    <property type="match status" value="1"/>
</dbReference>
<feature type="transmembrane region" description="Helical" evidence="15">
    <location>
        <begin position="426"/>
        <end position="450"/>
    </location>
</feature>
<dbReference type="GO" id="GO:0016020">
    <property type="term" value="C:membrane"/>
    <property type="evidence" value="ECO:0007669"/>
    <property type="project" value="UniProtKB-SubCell"/>
</dbReference>
<evidence type="ECO:0000256" key="5">
    <source>
        <dbReference type="ARBA" id="ARBA00022729"/>
    </source>
</evidence>
<dbReference type="InterPro" id="IPR017441">
    <property type="entry name" value="Protein_kinase_ATP_BS"/>
</dbReference>
<dbReference type="Pfam" id="PF00069">
    <property type="entry name" value="Pkinase"/>
    <property type="match status" value="2"/>
</dbReference>
<keyword evidence="6" id="KW-0677">Repeat</keyword>
<evidence type="ECO:0000256" key="4">
    <source>
        <dbReference type="ARBA" id="ARBA00022692"/>
    </source>
</evidence>
<dbReference type="PANTHER" id="PTHR45631">
    <property type="entry name" value="OS07G0107800 PROTEIN-RELATED"/>
    <property type="match status" value="1"/>
</dbReference>
<dbReference type="PROSITE" id="PS00108">
    <property type="entry name" value="PROTEIN_KINASE_ST"/>
    <property type="match status" value="1"/>
</dbReference>
<dbReference type="InterPro" id="IPR000719">
    <property type="entry name" value="Prot_kinase_dom"/>
</dbReference>
<keyword evidence="3" id="KW-0808">Transferase</keyword>
<dbReference type="GO" id="GO:0005524">
    <property type="term" value="F:ATP binding"/>
    <property type="evidence" value="ECO:0007669"/>
    <property type="project" value="UniProtKB-UniRule"/>
</dbReference>
<name>A0A7G2DX63_ARATH</name>
<dbReference type="Pfam" id="PF00560">
    <property type="entry name" value="LRR_1"/>
    <property type="match status" value="2"/>
</dbReference>